<dbReference type="AlphaFoldDB" id="A0A3M6TWA5"/>
<comment type="caution">
    <text evidence="1">The sequence shown here is derived from an EMBL/GenBank/DDBJ whole genome shotgun (WGS) entry which is preliminary data.</text>
</comment>
<keyword evidence="2" id="KW-1185">Reference proteome</keyword>
<dbReference type="EMBL" id="RCHS01002791">
    <property type="protein sequence ID" value="RMX45703.1"/>
    <property type="molecule type" value="Genomic_DNA"/>
</dbReference>
<accession>A0A3M6TWA5</accession>
<evidence type="ECO:0000313" key="2">
    <source>
        <dbReference type="Proteomes" id="UP000275408"/>
    </source>
</evidence>
<reference evidence="1 2" key="1">
    <citation type="journal article" date="2018" name="Sci. Rep.">
        <title>Comparative analysis of the Pocillopora damicornis genome highlights role of immune system in coral evolution.</title>
        <authorList>
            <person name="Cunning R."/>
            <person name="Bay R.A."/>
            <person name="Gillette P."/>
            <person name="Baker A.C."/>
            <person name="Traylor-Knowles N."/>
        </authorList>
    </citation>
    <scope>NUCLEOTIDE SEQUENCE [LARGE SCALE GENOMIC DNA]</scope>
    <source>
        <strain evidence="1">RSMAS</strain>
        <tissue evidence="1">Whole animal</tissue>
    </source>
</reference>
<organism evidence="1 2">
    <name type="scientific">Pocillopora damicornis</name>
    <name type="common">Cauliflower coral</name>
    <name type="synonym">Millepora damicornis</name>
    <dbReference type="NCBI Taxonomy" id="46731"/>
    <lineage>
        <taxon>Eukaryota</taxon>
        <taxon>Metazoa</taxon>
        <taxon>Cnidaria</taxon>
        <taxon>Anthozoa</taxon>
        <taxon>Hexacorallia</taxon>
        <taxon>Scleractinia</taxon>
        <taxon>Astrocoeniina</taxon>
        <taxon>Pocilloporidae</taxon>
        <taxon>Pocillopora</taxon>
    </lineage>
</organism>
<name>A0A3M6TWA5_POCDA</name>
<gene>
    <name evidence="1" type="ORF">pdam_00019967</name>
</gene>
<sequence length="313" mass="37058">MTRGELLTKREREREREGERVWNNFKARYLNGDLSKCGAQVNFNEKDKHWLKYISRTIMEFSRVSRSDRRHWGSDMKNALRVGSFPIEDTQNREIKHGENEVPAVSFHEGANFFRRSLNEEVKSFILQCNTSKQSSERRSQKRKLSTSPCRIKEMAFGPDRRCWPQKLNFVFWCVTSECGISRETFELIIIMTCHRSNEALQNLEFHRARTSLSKKEMITPSQLQTHILEAETSSVMKVDYPIKAIRCMCILWDDRLDIFVPASNIENCPCILIDFPSSWKSVMRKEKKISLVKYIWRFNIKSRSQNLLRSWQ</sequence>
<evidence type="ECO:0000313" key="1">
    <source>
        <dbReference type="EMBL" id="RMX45703.1"/>
    </source>
</evidence>
<dbReference type="Proteomes" id="UP000275408">
    <property type="component" value="Unassembled WGS sequence"/>
</dbReference>
<proteinExistence type="predicted"/>
<protein>
    <submittedName>
        <fullName evidence="1">Uncharacterized protein</fullName>
    </submittedName>
</protein>
<feature type="non-terminal residue" evidence="1">
    <location>
        <position position="313"/>
    </location>
</feature>